<reference evidence="1 2" key="1">
    <citation type="submission" date="2023-03" db="EMBL/GenBank/DDBJ databases">
        <title>Fodinicurvata sp. CAU 1616 isolated from sea sendiment.</title>
        <authorList>
            <person name="Kim W."/>
        </authorList>
    </citation>
    <scope>NUCLEOTIDE SEQUENCE [LARGE SCALE GENOMIC DNA]</scope>
    <source>
        <strain evidence="1 2">CAU 1616</strain>
    </source>
</reference>
<evidence type="ECO:0000313" key="1">
    <source>
        <dbReference type="EMBL" id="MDF2094362.1"/>
    </source>
</evidence>
<name>A0ABT5YHI7_9PROT</name>
<dbReference type="SUPFAM" id="SSF52540">
    <property type="entry name" value="P-loop containing nucleoside triphosphate hydrolases"/>
    <property type="match status" value="1"/>
</dbReference>
<protein>
    <recommendedName>
        <fullName evidence="3">Sulfotransferase family protein</fullName>
    </recommendedName>
</protein>
<keyword evidence="2" id="KW-1185">Reference proteome</keyword>
<comment type="caution">
    <text evidence="1">The sequence shown here is derived from an EMBL/GenBank/DDBJ whole genome shotgun (WGS) entry which is preliminary data.</text>
</comment>
<dbReference type="Proteomes" id="UP001215503">
    <property type="component" value="Unassembled WGS sequence"/>
</dbReference>
<gene>
    <name evidence="1" type="ORF">P2G67_00050</name>
</gene>
<evidence type="ECO:0000313" key="2">
    <source>
        <dbReference type="Proteomes" id="UP001215503"/>
    </source>
</evidence>
<dbReference type="InterPro" id="IPR027417">
    <property type="entry name" value="P-loop_NTPase"/>
</dbReference>
<proteinExistence type="predicted"/>
<dbReference type="EMBL" id="JARHUD010000001">
    <property type="protein sequence ID" value="MDF2094362.1"/>
    <property type="molecule type" value="Genomic_DNA"/>
</dbReference>
<sequence>MTIVSFKHRFIFIKTRKTAGTSVEAFLRNICGEKDIVTPVSPDDDYPLVMKGLYPRNYSNDKEGERVYVSLIREGRFEEAQAQLKRMKRPFRNHMPLPVVRKKLRKPLFFMRAHKVTVERHPFGFVLSRAAFDKRKENPADNAPFSQEELAQAVRNLCARARLSPELLPRNWDMYARGDKVLVHRIMRYESLAEDLKKLTDDLGVEIDVDLPHMKSVGAGAEKNFSLIDDDCKQIIREHFKETFRVLNYDANA</sequence>
<organism evidence="1 2">
    <name type="scientific">Aquibaculum arenosum</name>
    <dbReference type="NCBI Taxonomy" id="3032591"/>
    <lineage>
        <taxon>Bacteria</taxon>
        <taxon>Pseudomonadati</taxon>
        <taxon>Pseudomonadota</taxon>
        <taxon>Alphaproteobacteria</taxon>
        <taxon>Rhodospirillales</taxon>
        <taxon>Rhodovibrionaceae</taxon>
        <taxon>Aquibaculum</taxon>
    </lineage>
</organism>
<evidence type="ECO:0008006" key="3">
    <source>
        <dbReference type="Google" id="ProtNLM"/>
    </source>
</evidence>
<dbReference type="RefSeq" id="WP_275818801.1">
    <property type="nucleotide sequence ID" value="NZ_JARHUD010000001.1"/>
</dbReference>
<accession>A0ABT5YHI7</accession>